<dbReference type="CDD" id="cd02440">
    <property type="entry name" value="AdoMet_MTases"/>
    <property type="match status" value="1"/>
</dbReference>
<dbReference type="AlphaFoldDB" id="A0A917YED1"/>
<evidence type="ECO:0000259" key="4">
    <source>
        <dbReference type="Pfam" id="PF13649"/>
    </source>
</evidence>
<dbReference type="EMBL" id="BMMM01000027">
    <property type="protein sequence ID" value="GGN92549.1"/>
    <property type="molecule type" value="Genomic_DNA"/>
</dbReference>
<dbReference type="Pfam" id="PF13649">
    <property type="entry name" value="Methyltransf_25"/>
    <property type="match status" value="1"/>
</dbReference>
<protein>
    <submittedName>
        <fullName evidence="5">Methyltransferase</fullName>
    </submittedName>
</protein>
<organism evidence="5 6">
    <name type="scientific">Streptomyces albiflavescens</name>
    <dbReference type="NCBI Taxonomy" id="1623582"/>
    <lineage>
        <taxon>Bacteria</taxon>
        <taxon>Bacillati</taxon>
        <taxon>Actinomycetota</taxon>
        <taxon>Actinomycetes</taxon>
        <taxon>Kitasatosporales</taxon>
        <taxon>Streptomycetaceae</taxon>
        <taxon>Streptomyces</taxon>
    </lineage>
</organism>
<dbReference type="GO" id="GO:0008168">
    <property type="term" value="F:methyltransferase activity"/>
    <property type="evidence" value="ECO:0007669"/>
    <property type="project" value="UniProtKB-KW"/>
</dbReference>
<comment type="caution">
    <text evidence="5">The sequence shown here is derived from an EMBL/GenBank/DDBJ whole genome shotgun (WGS) entry which is preliminary data.</text>
</comment>
<evidence type="ECO:0000256" key="2">
    <source>
        <dbReference type="ARBA" id="ARBA00022679"/>
    </source>
</evidence>
<reference evidence="5 6" key="1">
    <citation type="journal article" date="2014" name="Int. J. Syst. Evol. Microbiol.">
        <title>Complete genome sequence of Corynebacterium casei LMG S-19264T (=DSM 44701T), isolated from a smear-ripened cheese.</title>
        <authorList>
            <consortium name="US DOE Joint Genome Institute (JGI-PGF)"/>
            <person name="Walter F."/>
            <person name="Albersmeier A."/>
            <person name="Kalinowski J."/>
            <person name="Ruckert C."/>
        </authorList>
    </citation>
    <scope>NUCLEOTIDE SEQUENCE [LARGE SCALE GENOMIC DNA]</scope>
    <source>
        <strain evidence="5 6">CGMCC 4.7111</strain>
    </source>
</reference>
<dbReference type="GO" id="GO:0032259">
    <property type="term" value="P:methylation"/>
    <property type="evidence" value="ECO:0007669"/>
    <property type="project" value="UniProtKB-KW"/>
</dbReference>
<dbReference type="InterPro" id="IPR041698">
    <property type="entry name" value="Methyltransf_25"/>
</dbReference>
<evidence type="ECO:0000256" key="1">
    <source>
        <dbReference type="ARBA" id="ARBA00022603"/>
    </source>
</evidence>
<proteinExistence type="predicted"/>
<keyword evidence="1 5" id="KW-0489">Methyltransferase</keyword>
<gene>
    <name evidence="5" type="ORF">GCM10011579_090510</name>
</gene>
<name>A0A917YED1_9ACTN</name>
<dbReference type="PANTHER" id="PTHR43464:SF19">
    <property type="entry name" value="UBIQUINONE BIOSYNTHESIS O-METHYLTRANSFERASE, MITOCHONDRIAL"/>
    <property type="match status" value="1"/>
</dbReference>
<dbReference type="Proteomes" id="UP000600365">
    <property type="component" value="Unassembled WGS sequence"/>
</dbReference>
<evidence type="ECO:0000256" key="3">
    <source>
        <dbReference type="ARBA" id="ARBA00022691"/>
    </source>
</evidence>
<evidence type="ECO:0000313" key="6">
    <source>
        <dbReference type="Proteomes" id="UP000600365"/>
    </source>
</evidence>
<dbReference type="RefSeq" id="WP_189191985.1">
    <property type="nucleotide sequence ID" value="NZ_BMMM01000027.1"/>
</dbReference>
<keyword evidence="3" id="KW-0949">S-adenosyl-L-methionine</keyword>
<accession>A0A917YED1</accession>
<dbReference type="Gene3D" id="3.40.50.150">
    <property type="entry name" value="Vaccinia Virus protein VP39"/>
    <property type="match status" value="1"/>
</dbReference>
<dbReference type="SUPFAM" id="SSF53335">
    <property type="entry name" value="S-adenosyl-L-methionine-dependent methyltransferases"/>
    <property type="match status" value="1"/>
</dbReference>
<keyword evidence="6" id="KW-1185">Reference proteome</keyword>
<evidence type="ECO:0000313" key="5">
    <source>
        <dbReference type="EMBL" id="GGN92549.1"/>
    </source>
</evidence>
<sequence>MTRITNSVQAQAWNGTVGTHWATHQERYDAMLSGVNDALFAGAAIAAGDRVLDIGCGAGATTRIAARLAASGHAVGIDISAPLLDRARAITTTEGVTNVAYELADAQIHPFPPAGYDVVISRGGVMFFADHAAAFRNLAGALRPGGRLAFVCPRPAGPDVEESRALSLFGELLEGPDAGTVAAQVAMASLSDPARIPEVLRGYDDVTVTPVETETVWGRDAADAVDFILSRAPGRTVAADTRAALEDSLRPYETDRGVRLRAALWLVTARATTKDAARRPTPRQQ</sequence>
<keyword evidence="2" id="KW-0808">Transferase</keyword>
<feature type="domain" description="Methyltransferase" evidence="4">
    <location>
        <begin position="51"/>
        <end position="146"/>
    </location>
</feature>
<dbReference type="InterPro" id="IPR029063">
    <property type="entry name" value="SAM-dependent_MTases_sf"/>
</dbReference>
<dbReference type="PANTHER" id="PTHR43464">
    <property type="entry name" value="METHYLTRANSFERASE"/>
    <property type="match status" value="1"/>
</dbReference>